<evidence type="ECO:0000259" key="2">
    <source>
        <dbReference type="Pfam" id="PF05699"/>
    </source>
</evidence>
<dbReference type="PANTHER" id="PTHR46169:SF15">
    <property type="entry name" value="INNER CENTROMERE PROTEIN A-LIKE ISOFORM X1-RELATED"/>
    <property type="match status" value="1"/>
</dbReference>
<feature type="compositionally biased region" description="Acidic residues" evidence="1">
    <location>
        <begin position="417"/>
        <end position="431"/>
    </location>
</feature>
<dbReference type="GO" id="GO:0046983">
    <property type="term" value="F:protein dimerization activity"/>
    <property type="evidence" value="ECO:0007669"/>
    <property type="project" value="InterPro"/>
</dbReference>
<feature type="domain" description="HAT C-terminal dimerisation" evidence="2">
    <location>
        <begin position="750"/>
        <end position="794"/>
    </location>
</feature>
<sequence>MTCEKRRIVNDDIFLNIDDQHRSISKSVNSTHSNQSRLIDRINPPVIGAELCYLQIFQFYYRQGSVPQPSQSEPPESHPTSNDEQEEPDSTAPAPPADPDDTDEQRLEHAQTLYQNRQSAAYACYAAPRLSDQLDKSKCRMIAWECNICLGDINRPANDRSCSNLLTHAGRCKLKQSKAAKNKTLGLVGISGTGKIDPRECAEGANPFSALQEDSLMRLMHPTIVKNLPTRKMVSKAIHMLYTCVQEQLLHELKIHEGAIYLGVDAWQTPNGFDIIGVVIYRLMDNGKGKLGTSAMPLDFVQLNQSHTGKYLARMVQFVAEKFGLENRICGIVSDNASNNVTMIEELAKLYWKRFEGEPHWIRCFAHILNLIVKAILRPFGRAKKASGSGEIEESDGEEAAEELVDTFQTGQATADSDSDDGGDEDEDEAGGNDGELAADDKLTLEDLQDLEDEAEDHDVYTSTSCRRSLAKFRAIASKLKKSPNSKARFIEICQDSQCQKPHNIERDVPTRWNSTYKQLASIVRCKDALIIWQRNKQMGTNRNIHINQGDLDLAQDLVRVLQPFYEITLQLSTTSSSRVADVVVLINQITADLSTVIANDEKNYPPALRNACRAGLQITNKYYSLTDCSPIYRIAMVLHPSFKDEYFKLAKWPQSWIDEAINLTRQMYETWYQPKKRSTPNQAKKGPPKPQTGVLAGLGAAAVARSAEAPSHPIDIWLSGGLILDEGAPVNGLKGWIHQKRSGNTHHGLLQMALDVLCCPATTVDVERTFNFGQDYVSCRRHNLHPKSVSRGMALSFYSKNKKIKPLALHEYMMKQKNDTKMRVKDKASVVQDVVTVE</sequence>
<accession>A0A0L0V5Z3</accession>
<feature type="compositionally biased region" description="Low complexity" evidence="1">
    <location>
        <begin position="65"/>
        <end position="80"/>
    </location>
</feature>
<dbReference type="InterPro" id="IPR052717">
    <property type="entry name" value="Vacuolar_transposase_reg"/>
</dbReference>
<feature type="region of interest" description="Disordered" evidence="1">
    <location>
        <begin position="410"/>
        <end position="439"/>
    </location>
</feature>
<dbReference type="AlphaFoldDB" id="A0A0L0V5Z3"/>
<reference evidence="4" key="1">
    <citation type="submission" date="2014-03" db="EMBL/GenBank/DDBJ databases">
        <title>The Genome Sequence of Puccinia striiformis f. sp. tritici PST-78.</title>
        <authorList>
            <consortium name="The Broad Institute Genome Sequencing Platform"/>
            <person name="Cuomo C."/>
            <person name="Hulbert S."/>
            <person name="Chen X."/>
            <person name="Walker B."/>
            <person name="Young S.K."/>
            <person name="Zeng Q."/>
            <person name="Gargeya S."/>
            <person name="Fitzgerald M."/>
            <person name="Haas B."/>
            <person name="Abouelleil A."/>
            <person name="Alvarado L."/>
            <person name="Arachchi H.M."/>
            <person name="Berlin A.M."/>
            <person name="Chapman S.B."/>
            <person name="Goldberg J."/>
            <person name="Griggs A."/>
            <person name="Gujja S."/>
            <person name="Hansen M."/>
            <person name="Howarth C."/>
            <person name="Imamovic A."/>
            <person name="Larimer J."/>
            <person name="McCowan C."/>
            <person name="Montmayeur A."/>
            <person name="Murphy C."/>
            <person name="Neiman D."/>
            <person name="Pearson M."/>
            <person name="Priest M."/>
            <person name="Roberts A."/>
            <person name="Saif S."/>
            <person name="Shea T."/>
            <person name="Sisk P."/>
            <person name="Sykes S."/>
            <person name="Wortman J."/>
            <person name="Nusbaum C."/>
            <person name="Birren B."/>
        </authorList>
    </citation>
    <scope>NUCLEOTIDE SEQUENCE [LARGE SCALE GENOMIC DNA]</scope>
    <source>
        <strain evidence="4">race PST-78</strain>
    </source>
</reference>
<dbReference type="SUPFAM" id="SSF53098">
    <property type="entry name" value="Ribonuclease H-like"/>
    <property type="match status" value="1"/>
</dbReference>
<evidence type="ECO:0000313" key="3">
    <source>
        <dbReference type="EMBL" id="KNE94601.1"/>
    </source>
</evidence>
<name>A0A0L0V5Z3_9BASI</name>
<dbReference type="GO" id="GO:0006357">
    <property type="term" value="P:regulation of transcription by RNA polymerase II"/>
    <property type="evidence" value="ECO:0007669"/>
    <property type="project" value="TreeGrafter"/>
</dbReference>
<keyword evidence="4" id="KW-1185">Reference proteome</keyword>
<dbReference type="Pfam" id="PF05699">
    <property type="entry name" value="Dimer_Tnp_hAT"/>
    <property type="match status" value="1"/>
</dbReference>
<feature type="region of interest" description="Disordered" evidence="1">
    <location>
        <begin position="65"/>
        <end position="105"/>
    </location>
</feature>
<dbReference type="InterPro" id="IPR012337">
    <property type="entry name" value="RNaseH-like_sf"/>
</dbReference>
<protein>
    <recommendedName>
        <fullName evidence="2">HAT C-terminal dimerisation domain-containing protein</fullName>
    </recommendedName>
</protein>
<proteinExistence type="predicted"/>
<evidence type="ECO:0000313" key="4">
    <source>
        <dbReference type="Proteomes" id="UP000054564"/>
    </source>
</evidence>
<gene>
    <name evidence="3" type="ORF">PSTG_12064</name>
</gene>
<dbReference type="InterPro" id="IPR008906">
    <property type="entry name" value="HATC_C_dom"/>
</dbReference>
<dbReference type="Proteomes" id="UP000054564">
    <property type="component" value="Unassembled WGS sequence"/>
</dbReference>
<dbReference type="OrthoDB" id="3259198at2759"/>
<evidence type="ECO:0000256" key="1">
    <source>
        <dbReference type="SAM" id="MobiDB-lite"/>
    </source>
</evidence>
<dbReference type="GO" id="GO:0005634">
    <property type="term" value="C:nucleus"/>
    <property type="evidence" value="ECO:0007669"/>
    <property type="project" value="TreeGrafter"/>
</dbReference>
<dbReference type="PANTHER" id="PTHR46169">
    <property type="entry name" value="DNA REPLICATION-RELATED ELEMENT FACTOR, ISOFORM A"/>
    <property type="match status" value="1"/>
</dbReference>
<comment type="caution">
    <text evidence="3">The sequence shown here is derived from an EMBL/GenBank/DDBJ whole genome shotgun (WGS) entry which is preliminary data.</text>
</comment>
<organism evidence="3 4">
    <name type="scientific">Puccinia striiformis f. sp. tritici PST-78</name>
    <dbReference type="NCBI Taxonomy" id="1165861"/>
    <lineage>
        <taxon>Eukaryota</taxon>
        <taxon>Fungi</taxon>
        <taxon>Dikarya</taxon>
        <taxon>Basidiomycota</taxon>
        <taxon>Pucciniomycotina</taxon>
        <taxon>Pucciniomycetes</taxon>
        <taxon>Pucciniales</taxon>
        <taxon>Pucciniaceae</taxon>
        <taxon>Puccinia</taxon>
    </lineage>
</organism>
<dbReference type="EMBL" id="AJIL01000113">
    <property type="protein sequence ID" value="KNE94601.1"/>
    <property type="molecule type" value="Genomic_DNA"/>
</dbReference>